<proteinExistence type="predicted"/>
<sequence length="139" mass="15169">MNQYHAIRDSDPRVANMCCRILPPLPGSNIDQMCIQERGHDEGRHENGDGTVKPWPERIPAAIAKAEELLTGNEYVLISPHIGGNKTNLTLVLTAGEVALASRMAELYEMGIVYEATTASNVPGRSLVAFVEKIEGLSR</sequence>
<evidence type="ECO:0000313" key="1">
    <source>
        <dbReference type="EMBL" id="KKM81109.1"/>
    </source>
</evidence>
<protein>
    <submittedName>
        <fullName evidence="1">Uncharacterized protein</fullName>
    </submittedName>
</protein>
<gene>
    <name evidence="1" type="ORF">LCGC14_1333140</name>
</gene>
<organism evidence="1">
    <name type="scientific">marine sediment metagenome</name>
    <dbReference type="NCBI Taxonomy" id="412755"/>
    <lineage>
        <taxon>unclassified sequences</taxon>
        <taxon>metagenomes</taxon>
        <taxon>ecological metagenomes</taxon>
    </lineage>
</organism>
<dbReference type="AlphaFoldDB" id="A0A0F9KFV3"/>
<name>A0A0F9KFV3_9ZZZZ</name>
<dbReference type="EMBL" id="LAZR01008076">
    <property type="protein sequence ID" value="KKM81109.1"/>
    <property type="molecule type" value="Genomic_DNA"/>
</dbReference>
<accession>A0A0F9KFV3</accession>
<reference evidence="1" key="1">
    <citation type="journal article" date="2015" name="Nature">
        <title>Complex archaea that bridge the gap between prokaryotes and eukaryotes.</title>
        <authorList>
            <person name="Spang A."/>
            <person name="Saw J.H."/>
            <person name="Jorgensen S.L."/>
            <person name="Zaremba-Niedzwiedzka K."/>
            <person name="Martijn J."/>
            <person name="Lind A.E."/>
            <person name="van Eijk R."/>
            <person name="Schleper C."/>
            <person name="Guy L."/>
            <person name="Ettema T.J."/>
        </authorList>
    </citation>
    <scope>NUCLEOTIDE SEQUENCE</scope>
</reference>
<comment type="caution">
    <text evidence="1">The sequence shown here is derived from an EMBL/GenBank/DDBJ whole genome shotgun (WGS) entry which is preliminary data.</text>
</comment>